<dbReference type="Gene3D" id="2.170.16.10">
    <property type="entry name" value="Hedgehog/Intein (Hint) domain"/>
    <property type="match status" value="1"/>
</dbReference>
<evidence type="ECO:0000313" key="2">
    <source>
        <dbReference type="EMBL" id="OJI93248.1"/>
    </source>
</evidence>
<sequence>MIWRGLFVCAAGMARKTRRSSGEYLCALPRKNPILTRGIYWTPKIYIGALVQMPVFNSQMFFLGNFADMDTNESNGDTENAAAILGSYSKPPLITVAVDDIDGDGVIWDDEFGATSEDFTYDSGAGPTSQLLDSTQTYNAAVLLGDGSTSIIEITVIQMQNGDVFATDWANSGTLDNLNIQSIELLSVTGSNYSGFFADSAVDNSSVVCFTPSTLIETDQGYTPVEMIWPGHRVRTQDHGYQTIRWVGHRQLCRAELDANPHLRPIVIAKGALGNARQMRVSPQHGLLVDGQLIRAKHLAEFWGTEVAWVDGKFAAVTYIHFLCDNHEIVFADGIATESLYPGPLALKAMGRETIIEIFPELVSVLEGREAVASSYGRPARKYMTGGEIRRGRGISELFPIWMHRAG</sequence>
<evidence type="ECO:0000259" key="1">
    <source>
        <dbReference type="Pfam" id="PF13403"/>
    </source>
</evidence>
<proteinExistence type="predicted"/>
<dbReference type="Pfam" id="PF13403">
    <property type="entry name" value="Hint_2"/>
    <property type="match status" value="1"/>
</dbReference>
<feature type="domain" description="Hedgehog/Intein (Hint)" evidence="1">
    <location>
        <begin position="208"/>
        <end position="343"/>
    </location>
</feature>
<dbReference type="Proteomes" id="UP000184514">
    <property type="component" value="Unassembled WGS sequence"/>
</dbReference>
<reference evidence="2 3" key="1">
    <citation type="submission" date="2016-10" db="EMBL/GenBank/DDBJ databases">
        <title>Genome sequence of Planktotalea frisia SH6-1.</title>
        <authorList>
            <person name="Poehlein A."/>
            <person name="Bakenhus I."/>
            <person name="Voget S."/>
            <person name="Brinkhoff T."/>
            <person name="Simon M."/>
        </authorList>
    </citation>
    <scope>NUCLEOTIDE SEQUENCE [LARGE SCALE GENOMIC DNA]</scope>
    <source>
        <strain evidence="2 3">SH6-1</strain>
    </source>
</reference>
<comment type="caution">
    <text evidence="2">The sequence shown here is derived from an EMBL/GenBank/DDBJ whole genome shotgun (WGS) entry which is preliminary data.</text>
</comment>
<name>A0A1L9NVC4_9RHOB</name>
<dbReference type="InterPro" id="IPR036844">
    <property type="entry name" value="Hint_dom_sf"/>
</dbReference>
<accession>A0A1L9NVC4</accession>
<organism evidence="2 3">
    <name type="scientific">Planktotalea frisia</name>
    <dbReference type="NCBI Taxonomy" id="696762"/>
    <lineage>
        <taxon>Bacteria</taxon>
        <taxon>Pseudomonadati</taxon>
        <taxon>Pseudomonadota</taxon>
        <taxon>Alphaproteobacteria</taxon>
        <taxon>Rhodobacterales</taxon>
        <taxon>Paracoccaceae</taxon>
        <taxon>Planktotalea</taxon>
    </lineage>
</organism>
<evidence type="ECO:0000313" key="3">
    <source>
        <dbReference type="Proteomes" id="UP000184514"/>
    </source>
</evidence>
<dbReference type="SUPFAM" id="SSF51294">
    <property type="entry name" value="Hedgehog/intein (Hint) domain"/>
    <property type="match status" value="1"/>
</dbReference>
<keyword evidence="3" id="KW-1185">Reference proteome</keyword>
<dbReference type="STRING" id="696762.PFRI_25070"/>
<dbReference type="AlphaFoldDB" id="A0A1L9NVC4"/>
<gene>
    <name evidence="2" type="ORF">PFRI_25070</name>
</gene>
<dbReference type="EMBL" id="MLCB01000150">
    <property type="protein sequence ID" value="OJI93248.1"/>
    <property type="molecule type" value="Genomic_DNA"/>
</dbReference>
<protein>
    <recommendedName>
        <fullName evidence="1">Hedgehog/Intein (Hint) domain-containing protein</fullName>
    </recommendedName>
</protein>
<dbReference type="InterPro" id="IPR028992">
    <property type="entry name" value="Hedgehog/Intein_dom"/>
</dbReference>